<dbReference type="InterPro" id="IPR011042">
    <property type="entry name" value="6-blade_b-propeller_TolB-like"/>
</dbReference>
<evidence type="ECO:0000256" key="2">
    <source>
        <dbReference type="SAM" id="SignalP"/>
    </source>
</evidence>
<dbReference type="SUPFAM" id="SSF69304">
    <property type="entry name" value="Tricorn protease N-terminal domain"/>
    <property type="match status" value="1"/>
</dbReference>
<dbReference type="SUPFAM" id="SSF82171">
    <property type="entry name" value="DPP6 N-terminal domain-like"/>
    <property type="match status" value="1"/>
</dbReference>
<proteinExistence type="predicted"/>
<evidence type="ECO:0000256" key="1">
    <source>
        <dbReference type="SAM" id="MobiDB-lite"/>
    </source>
</evidence>
<name>A0A0G4H2D2_9ALVE</name>
<dbReference type="EMBL" id="CDMZ01001798">
    <property type="protein sequence ID" value="CEM37711.1"/>
    <property type="molecule type" value="Genomic_DNA"/>
</dbReference>
<dbReference type="AlphaFoldDB" id="A0A0G4H2D2"/>
<feature type="signal peptide" evidence="2">
    <location>
        <begin position="1"/>
        <end position="22"/>
    </location>
</feature>
<dbReference type="VEuPathDB" id="CryptoDB:Cvel_5587"/>
<accession>A0A0G4H2D2</accession>
<sequence length="830" mass="89858">MPRVSFLSLAGAFASFVSLSAADRVPRGSIVFASVGRRQYDFDVFVQDVSIAPQETKATGFLKAPSPVSSTTERRVTDGVSANCNARWDPNDPQKSRFVFVSERDGEMELYTSTTTAVDENAPPTRLTFAFGLDDSPVFPPVGPLAGDMYFISTRQESPDAYHEGGVAWNQIFRLEQPIVNGTVSASMAAPVRVSPECTPESCNAYYSLATCTCGGRIAYLKGSGATGQADIYHSRLNTSSGEIRFETETKVASEAGWPYFGESGCDLFFHALRDHPLRPNKKFWGVYYTNHCKSSPPVLLTEADTDVTTPSVSFDGLRMAASVSSDATDGFRQIILFDLQYEDTSYDGIEGTIKVPKVVSSRILTTAPTHHYNPSLRRDGEAVLYHKCRHASSIETGEKESAPVIPNLQSVATPDDLTELDLLRSVGGFPTYSPSGDRIAVNPEGFGGVAVMTPEGGELETVTKTKEGAGGAQAFSVAFEPHDKDRETNGQLMASSLGSTFASEKAQVDVVLFHQEKEKEEAAEVSDSSQTGLCVLTGGLEGNAAFPVFLPPKGDGRVRVVFRSAHEGFKNLYLATVERSVVEDCLESAEGKEGKRETMDVESFSLVRLTEGNWTDTMPAVSPDGSLLVFSSTRGSPPGEEGTWFELWGIRMDDPQLEAFPVFSSSSAETEGEGKKKRKRVRSTHPQFPPEDVGGPGGSLLVFASDFAGYSAEEVSLPKQFQPYGDIFVLDMEKAKEGKGKGRGGFWRLTHNPYENGTPAWRQQRTPASSLSTEGVECAKCAFEDSLGWIAKNTKTTKFTQQAVEQAQTEADTPSTENAGSPQLTTTCA</sequence>
<gene>
    <name evidence="3" type="ORF">Cvel_5587</name>
</gene>
<feature type="region of interest" description="Disordered" evidence="1">
    <location>
        <begin position="808"/>
        <end position="830"/>
    </location>
</feature>
<feature type="chain" id="PRO_5005190879" description="Dipeptidylpeptidase IV N-terminal domain-containing protein" evidence="2">
    <location>
        <begin position="23"/>
        <end position="830"/>
    </location>
</feature>
<dbReference type="PANTHER" id="PTHR32161">
    <property type="entry name" value="DPP6 N-TERMINAL DOMAIN-LIKE PROTEIN"/>
    <property type="match status" value="1"/>
</dbReference>
<feature type="region of interest" description="Disordered" evidence="1">
    <location>
        <begin position="665"/>
        <end position="696"/>
    </location>
</feature>
<evidence type="ECO:0000313" key="3">
    <source>
        <dbReference type="EMBL" id="CEM37711.1"/>
    </source>
</evidence>
<reference evidence="3" key="1">
    <citation type="submission" date="2014-11" db="EMBL/GenBank/DDBJ databases">
        <authorList>
            <person name="Otto D Thomas"/>
            <person name="Naeem Raeece"/>
        </authorList>
    </citation>
    <scope>NUCLEOTIDE SEQUENCE</scope>
</reference>
<evidence type="ECO:0008006" key="4">
    <source>
        <dbReference type="Google" id="ProtNLM"/>
    </source>
</evidence>
<dbReference type="Gene3D" id="2.120.10.30">
    <property type="entry name" value="TolB, C-terminal domain"/>
    <property type="match status" value="2"/>
</dbReference>
<organism evidence="3">
    <name type="scientific">Chromera velia CCMP2878</name>
    <dbReference type="NCBI Taxonomy" id="1169474"/>
    <lineage>
        <taxon>Eukaryota</taxon>
        <taxon>Sar</taxon>
        <taxon>Alveolata</taxon>
        <taxon>Colpodellida</taxon>
        <taxon>Chromeraceae</taxon>
        <taxon>Chromera</taxon>
    </lineage>
</organism>
<feature type="compositionally biased region" description="Polar residues" evidence="1">
    <location>
        <begin position="813"/>
        <end position="830"/>
    </location>
</feature>
<dbReference type="InterPro" id="IPR011659">
    <property type="entry name" value="WD40"/>
</dbReference>
<keyword evidence="2" id="KW-0732">Signal</keyword>
<dbReference type="PANTHER" id="PTHR32161:SF8">
    <property type="entry name" value="DPP6 N-TERMINAL DOMAIN-LIKE PROTEIN"/>
    <property type="match status" value="1"/>
</dbReference>
<protein>
    <recommendedName>
        <fullName evidence="4">Dipeptidylpeptidase IV N-terminal domain-containing protein</fullName>
    </recommendedName>
</protein>
<dbReference type="Pfam" id="PF07676">
    <property type="entry name" value="PD40"/>
    <property type="match status" value="1"/>
</dbReference>